<dbReference type="InterPro" id="IPR036789">
    <property type="entry name" value="Ribosomal_uL6-like_a/b-dom_sf"/>
</dbReference>
<dbReference type="InterPro" id="IPR019906">
    <property type="entry name" value="Ribosomal_uL6_bac-type"/>
</dbReference>
<keyword evidence="4 6" id="KW-0694">RNA-binding</keyword>
<dbReference type="SUPFAM" id="SSF56053">
    <property type="entry name" value="Ribosomal protein L6"/>
    <property type="match status" value="2"/>
</dbReference>
<dbReference type="PROSITE" id="PS00525">
    <property type="entry name" value="RIBOSOMAL_L6_1"/>
    <property type="match status" value="1"/>
</dbReference>
<dbReference type="Proteomes" id="UP000034617">
    <property type="component" value="Unassembled WGS sequence"/>
</dbReference>
<dbReference type="InterPro" id="IPR000702">
    <property type="entry name" value="Ribosomal_uL6-like"/>
</dbReference>
<dbReference type="PANTHER" id="PTHR11655:SF14">
    <property type="entry name" value="LARGE RIBOSOMAL SUBUNIT PROTEIN UL6M"/>
    <property type="match status" value="1"/>
</dbReference>
<dbReference type="NCBIfam" id="TIGR03654">
    <property type="entry name" value="L6_bact"/>
    <property type="match status" value="1"/>
</dbReference>
<evidence type="ECO:0000256" key="6">
    <source>
        <dbReference type="RuleBase" id="RU003870"/>
    </source>
</evidence>
<keyword evidence="4 6" id="KW-0699">rRNA-binding</keyword>
<dbReference type="EMBL" id="LCHM01000008">
    <property type="protein sequence ID" value="KKT38665.1"/>
    <property type="molecule type" value="Genomic_DNA"/>
</dbReference>
<dbReference type="Gene3D" id="3.90.930.12">
    <property type="entry name" value="Ribosomal protein L6, alpha-beta domain"/>
    <property type="match status" value="2"/>
</dbReference>
<evidence type="ECO:0000256" key="4">
    <source>
        <dbReference type="HAMAP-Rule" id="MF_01365"/>
    </source>
</evidence>
<dbReference type="InterPro" id="IPR020040">
    <property type="entry name" value="Ribosomal_uL6_a/b-dom"/>
</dbReference>
<comment type="subunit">
    <text evidence="4">Part of the 50S ribosomal subunit.</text>
</comment>
<dbReference type="PANTHER" id="PTHR11655">
    <property type="entry name" value="60S/50S RIBOSOMAL PROTEIN L6/L9"/>
    <property type="match status" value="1"/>
</dbReference>
<protein>
    <recommendedName>
        <fullName evidence="4">Large ribosomal subunit protein uL6</fullName>
    </recommendedName>
</protein>
<dbReference type="InterPro" id="IPR002358">
    <property type="entry name" value="Ribosomal_uL6_CS"/>
</dbReference>
<comment type="similarity">
    <text evidence="1 4 5">Belongs to the universal ribosomal protein uL6 family.</text>
</comment>
<feature type="domain" description="Large ribosomal subunit protein uL6 alpha-beta" evidence="8">
    <location>
        <begin position="109"/>
        <end position="181"/>
    </location>
</feature>
<sequence>MRNPKTGSLAKPRDDEKKMSRIGKSPITIKPTVAVTVDGRTVSVKGIKGSLTLVIPKGITVDVKDQIILVKTEANDTKMNALHGFVRAQMVNMITGVSEGWTKTLMLSGVGYRAVVTGSDLIVTVGFSHPVTMKPPPGIQFSLTEGKIVVTGIDKQLVGQVASDIRKIKPPEPYKGKGIMYEGEHIRKKAGKSAKGVGGAPGAVK</sequence>
<gene>
    <name evidence="4" type="primary">rplF</name>
    <name evidence="9" type="ORF">UW22_C0008G0018</name>
</gene>
<evidence type="ECO:0000256" key="3">
    <source>
        <dbReference type="ARBA" id="ARBA00023274"/>
    </source>
</evidence>
<dbReference type="GO" id="GO:0022625">
    <property type="term" value="C:cytosolic large ribosomal subunit"/>
    <property type="evidence" value="ECO:0007669"/>
    <property type="project" value="UniProtKB-UniRule"/>
</dbReference>
<evidence type="ECO:0000256" key="1">
    <source>
        <dbReference type="ARBA" id="ARBA00009356"/>
    </source>
</evidence>
<reference evidence="9 10" key="1">
    <citation type="journal article" date="2015" name="Nature">
        <title>rRNA introns, odd ribosomes, and small enigmatic genomes across a large radiation of phyla.</title>
        <authorList>
            <person name="Brown C.T."/>
            <person name="Hug L.A."/>
            <person name="Thomas B.C."/>
            <person name="Sharon I."/>
            <person name="Castelle C.J."/>
            <person name="Singh A."/>
            <person name="Wilkins M.J."/>
            <person name="Williams K.H."/>
            <person name="Banfield J.F."/>
        </authorList>
    </citation>
    <scope>NUCLEOTIDE SEQUENCE [LARGE SCALE GENOMIC DNA]</scope>
</reference>
<organism evidence="9 10">
    <name type="scientific">Candidatus Gottesmanbacteria bacterium GW2011_GWB1_44_11c</name>
    <dbReference type="NCBI Taxonomy" id="1618447"/>
    <lineage>
        <taxon>Bacteria</taxon>
        <taxon>Candidatus Gottesmaniibacteriota</taxon>
    </lineage>
</organism>
<keyword evidence="3 4" id="KW-0687">Ribonucleoprotein</keyword>
<evidence type="ECO:0000256" key="2">
    <source>
        <dbReference type="ARBA" id="ARBA00022980"/>
    </source>
</evidence>
<dbReference type="Pfam" id="PF00347">
    <property type="entry name" value="Ribosomal_L6"/>
    <property type="match status" value="2"/>
</dbReference>
<evidence type="ECO:0000313" key="9">
    <source>
        <dbReference type="EMBL" id="KKT38665.1"/>
    </source>
</evidence>
<proteinExistence type="inferred from homology"/>
<accession>A0A0G1GVK8</accession>
<name>A0A0G1GVK8_9BACT</name>
<evidence type="ECO:0000313" key="10">
    <source>
        <dbReference type="Proteomes" id="UP000034617"/>
    </source>
</evidence>
<feature type="domain" description="Large ribosomal subunit protein uL6 alpha-beta" evidence="8">
    <location>
        <begin position="33"/>
        <end position="100"/>
    </location>
</feature>
<keyword evidence="2 4" id="KW-0689">Ribosomal protein</keyword>
<evidence type="ECO:0000256" key="7">
    <source>
        <dbReference type="SAM" id="MobiDB-lite"/>
    </source>
</evidence>
<evidence type="ECO:0000259" key="8">
    <source>
        <dbReference type="Pfam" id="PF00347"/>
    </source>
</evidence>
<feature type="region of interest" description="Disordered" evidence="7">
    <location>
        <begin position="1"/>
        <end position="23"/>
    </location>
</feature>
<dbReference type="PATRIC" id="fig|1618447.3.peg.333"/>
<dbReference type="GO" id="GO:0019843">
    <property type="term" value="F:rRNA binding"/>
    <property type="evidence" value="ECO:0007669"/>
    <property type="project" value="UniProtKB-UniRule"/>
</dbReference>
<dbReference type="AlphaFoldDB" id="A0A0G1GVK8"/>
<evidence type="ECO:0000256" key="5">
    <source>
        <dbReference type="RuleBase" id="RU003869"/>
    </source>
</evidence>
<comment type="caution">
    <text evidence="9">The sequence shown here is derived from an EMBL/GenBank/DDBJ whole genome shotgun (WGS) entry which is preliminary data.</text>
</comment>
<dbReference type="GO" id="GO:0003735">
    <property type="term" value="F:structural constituent of ribosome"/>
    <property type="evidence" value="ECO:0007669"/>
    <property type="project" value="UniProtKB-UniRule"/>
</dbReference>
<dbReference type="GO" id="GO:0002181">
    <property type="term" value="P:cytoplasmic translation"/>
    <property type="evidence" value="ECO:0007669"/>
    <property type="project" value="TreeGrafter"/>
</dbReference>
<dbReference type="HAMAP" id="MF_01365_B">
    <property type="entry name" value="Ribosomal_uL6_B"/>
    <property type="match status" value="1"/>
</dbReference>
<dbReference type="PIRSF" id="PIRSF002162">
    <property type="entry name" value="Ribosomal_L6"/>
    <property type="match status" value="1"/>
</dbReference>
<dbReference type="FunFam" id="3.90.930.12:FF:000001">
    <property type="entry name" value="50S ribosomal protein L6"/>
    <property type="match status" value="1"/>
</dbReference>
<dbReference type="PRINTS" id="PR00059">
    <property type="entry name" value="RIBOSOMALL6"/>
</dbReference>
<comment type="function">
    <text evidence="4 6">This protein binds to the 23S rRNA, and is important in its secondary structure. It is located near the subunit interface in the base of the L7/L12 stalk, and near the tRNA binding site of the peptidyltransferase center.</text>
</comment>